<name>A0A8K0SQP7_9HYPO</name>
<dbReference type="Pfam" id="PF23562">
    <property type="entry name" value="AMP-binding_C_3"/>
    <property type="match status" value="1"/>
</dbReference>
<dbReference type="SUPFAM" id="SSF47336">
    <property type="entry name" value="ACP-like"/>
    <property type="match status" value="1"/>
</dbReference>
<dbReference type="Pfam" id="PF00550">
    <property type="entry name" value="PP-binding"/>
    <property type="match status" value="1"/>
</dbReference>
<dbReference type="Gene3D" id="3.40.50.720">
    <property type="entry name" value="NAD(P)-binding Rossmann-like Domain"/>
    <property type="match status" value="1"/>
</dbReference>
<keyword evidence="3" id="KW-0521">NADP</keyword>
<dbReference type="Pfam" id="PF00501">
    <property type="entry name" value="AMP-binding"/>
    <property type="match status" value="1"/>
</dbReference>
<dbReference type="SUPFAM" id="SSF51735">
    <property type="entry name" value="NAD(P)-binding Rossmann-fold domains"/>
    <property type="match status" value="1"/>
</dbReference>
<dbReference type="PANTHER" id="PTHR43439:SF2">
    <property type="entry name" value="ENZYME, PUTATIVE (JCVI)-RELATED"/>
    <property type="match status" value="1"/>
</dbReference>
<organism evidence="5 6">
    <name type="scientific">Stachybotrys elegans</name>
    <dbReference type="NCBI Taxonomy" id="80388"/>
    <lineage>
        <taxon>Eukaryota</taxon>
        <taxon>Fungi</taxon>
        <taxon>Dikarya</taxon>
        <taxon>Ascomycota</taxon>
        <taxon>Pezizomycotina</taxon>
        <taxon>Sordariomycetes</taxon>
        <taxon>Hypocreomycetidae</taxon>
        <taxon>Hypocreales</taxon>
        <taxon>Stachybotryaceae</taxon>
        <taxon>Stachybotrys</taxon>
    </lineage>
</organism>
<evidence type="ECO:0000256" key="2">
    <source>
        <dbReference type="ARBA" id="ARBA00022553"/>
    </source>
</evidence>
<accession>A0A8K0SQP7</accession>
<evidence type="ECO:0000256" key="1">
    <source>
        <dbReference type="ARBA" id="ARBA00022450"/>
    </source>
</evidence>
<gene>
    <name evidence="5" type="ORF">B0I35DRAFT_431256</name>
</gene>
<comment type="caution">
    <text evidence="5">The sequence shown here is derived from an EMBL/GenBank/DDBJ whole genome shotgun (WGS) entry which is preliminary data.</text>
</comment>
<protein>
    <recommendedName>
        <fullName evidence="4">Carrier domain-containing protein</fullName>
    </recommendedName>
</protein>
<dbReference type="InterPro" id="IPR013120">
    <property type="entry name" value="FAR_NAD-bd"/>
</dbReference>
<proteinExistence type="predicted"/>
<dbReference type="Pfam" id="PF07993">
    <property type="entry name" value="NAD_binding_4"/>
    <property type="match status" value="1"/>
</dbReference>
<dbReference type="SMART" id="SM00823">
    <property type="entry name" value="PKS_PP"/>
    <property type="match status" value="1"/>
</dbReference>
<dbReference type="InterPro" id="IPR036291">
    <property type="entry name" value="NAD(P)-bd_dom_sf"/>
</dbReference>
<dbReference type="EMBL" id="JAGPNK010000007">
    <property type="protein sequence ID" value="KAH7318074.1"/>
    <property type="molecule type" value="Genomic_DNA"/>
</dbReference>
<dbReference type="SUPFAM" id="SSF56801">
    <property type="entry name" value="Acetyl-CoA synthetase-like"/>
    <property type="match status" value="1"/>
</dbReference>
<sequence>MKFNLNNLAPSWNMEQPEPNYFTCTLGEARNLGTKSGHDSPSFHNVIELVDEQAKRHPNSYALGFSRCTESAADNTTPRAYTYKDLQILSTASSRRLFHTTGVPEKDANAVAGLLCTSNIHFISTWLGLMRLGWSVVLLAPQLEPSAIHHLCTSVHAQFVFVEDRYESKVDSIRHALNIFRVPISSPNQPLPTADIPNDVPAATAACIFHTSGTSSGLPKPIFQSQYGAVTVLPRFPGQDKPATFSTTPLYHGGLADCLRAWTSQAMIWLFPEGEAPITAANVARAVAFARKANLARVGCFSSVPYVLQMLSEDDSDIRLLQSMELVGVGGAALDSTIGHKLVNARVRLLSRMGSAECGFLMSSHRHYESEKDWQFLRLAVGSSLLGFEARDDGLSELVVQPDWPYRAKTNRHDGSYATSDLFEPHPSKAHAWRYHSRGDSQIVLINGKKFDPASMEASILASSALLQDVFIFGTGQSHAGALLFPQSDELSPDDVVARVWPQFDQMNQSSQNHARIAQSMLIIPPRCSRQQPLEKSSKGTILRRRVEDRYKGLIQAAYDERPTVEGISLPVSDEDLARVIAQCFETVLGREIDKQRDLYQQGVDSIACVQIRRLIQSACLPAGATPLPANVIYDHGTIDALASHLQQLRSGVQSDAHQEHSQWKAMENMAERYSQFSFSADIASERRGCVTVLTGATGFLGAHILDLLRHNSRVTKVYCLLRASSPAAAYERVQKALMDRELAPLSQSPDAGCEVICLPSDLSKKGFAIQQDNFKRMLRETTLVIHSSWTVNFTLHLPSFEDQIASTHNLIEFAASSNSRLQFISSIAAVSSSPDRRVLERISSRPSDASPLGYSQSKWVAEQICQAANADFSASRATHRLDSLVSVIRVGQLCGNQSGVWNMSEAYPLMLSTCKLTGCLPSLPHEPLNWIPVELAAQAVLDISLPNTTRMCRSFALEFQESVYTPVYHVLNPHTTPTFDTMLRWLKGSGVSFDIVQPSEWLERLEMGLRQRPEGHSSESLLGLWKDKFGGGADASAEQDCKVETSSVFEILNSQDASKVMKAIQPVDRERMVKIWDWIVRTSESR</sequence>
<dbReference type="InterPro" id="IPR036736">
    <property type="entry name" value="ACP-like_sf"/>
</dbReference>
<evidence type="ECO:0000313" key="6">
    <source>
        <dbReference type="Proteomes" id="UP000813444"/>
    </source>
</evidence>
<dbReference type="InterPro" id="IPR042099">
    <property type="entry name" value="ANL_N_sf"/>
</dbReference>
<evidence type="ECO:0000256" key="3">
    <source>
        <dbReference type="ARBA" id="ARBA00022857"/>
    </source>
</evidence>
<dbReference type="Gene3D" id="3.40.50.12780">
    <property type="entry name" value="N-terminal domain of ligase-like"/>
    <property type="match status" value="1"/>
</dbReference>
<keyword evidence="1" id="KW-0596">Phosphopantetheine</keyword>
<dbReference type="AlphaFoldDB" id="A0A8K0SQP7"/>
<dbReference type="PROSITE" id="PS50075">
    <property type="entry name" value="CARRIER"/>
    <property type="match status" value="1"/>
</dbReference>
<dbReference type="InterPro" id="IPR000873">
    <property type="entry name" value="AMP-dep_synth/lig_dom"/>
</dbReference>
<dbReference type="GO" id="GO:0031177">
    <property type="term" value="F:phosphopantetheine binding"/>
    <property type="evidence" value="ECO:0007669"/>
    <property type="project" value="InterPro"/>
</dbReference>
<keyword evidence="2" id="KW-0597">Phosphoprotein</keyword>
<evidence type="ECO:0000313" key="5">
    <source>
        <dbReference type="EMBL" id="KAH7318074.1"/>
    </source>
</evidence>
<evidence type="ECO:0000259" key="4">
    <source>
        <dbReference type="PROSITE" id="PS50075"/>
    </source>
</evidence>
<feature type="domain" description="Carrier" evidence="4">
    <location>
        <begin position="572"/>
        <end position="650"/>
    </location>
</feature>
<dbReference type="InterPro" id="IPR051414">
    <property type="entry name" value="Adenylate-forming_Reductase"/>
</dbReference>
<reference evidence="5" key="1">
    <citation type="journal article" date="2021" name="Nat. Commun.">
        <title>Genetic determinants of endophytism in the Arabidopsis root mycobiome.</title>
        <authorList>
            <person name="Mesny F."/>
            <person name="Miyauchi S."/>
            <person name="Thiergart T."/>
            <person name="Pickel B."/>
            <person name="Atanasova L."/>
            <person name="Karlsson M."/>
            <person name="Huettel B."/>
            <person name="Barry K.W."/>
            <person name="Haridas S."/>
            <person name="Chen C."/>
            <person name="Bauer D."/>
            <person name="Andreopoulos W."/>
            <person name="Pangilinan J."/>
            <person name="LaButti K."/>
            <person name="Riley R."/>
            <person name="Lipzen A."/>
            <person name="Clum A."/>
            <person name="Drula E."/>
            <person name="Henrissat B."/>
            <person name="Kohler A."/>
            <person name="Grigoriev I.V."/>
            <person name="Martin F.M."/>
            <person name="Hacquard S."/>
        </authorList>
    </citation>
    <scope>NUCLEOTIDE SEQUENCE</scope>
    <source>
        <strain evidence="5">MPI-CAGE-CH-0235</strain>
    </source>
</reference>
<dbReference type="PANTHER" id="PTHR43439">
    <property type="entry name" value="PHENYLACETATE-COENZYME A LIGASE"/>
    <property type="match status" value="1"/>
</dbReference>
<keyword evidence="6" id="KW-1185">Reference proteome</keyword>
<dbReference type="Gene3D" id="1.10.1200.10">
    <property type="entry name" value="ACP-like"/>
    <property type="match status" value="1"/>
</dbReference>
<dbReference type="InterPro" id="IPR009081">
    <property type="entry name" value="PP-bd_ACP"/>
</dbReference>
<dbReference type="OrthoDB" id="429813at2759"/>
<dbReference type="InterPro" id="IPR020806">
    <property type="entry name" value="PKS_PP-bd"/>
</dbReference>
<dbReference type="Proteomes" id="UP000813444">
    <property type="component" value="Unassembled WGS sequence"/>
</dbReference>